<sequence length="211" mass="22556">MPDTPPTSITASTFQVARRVWATSMVRGALFLVVGVVMYLWTSVALDVMTWLLAVLLWLQAVILLVEAERVRGAGGSGVARYWRIVVAVLAVVAGLAVVVWPDKSVTFVLNLVAVWALVAGLVGAFAAGRAYRDRRPSWAWGLTTSLLWIAFGVLVLVKSIDDLALVALALSVYLVATGIVLLVSGFALHVEERDAAALVIEPGPRPDIPA</sequence>
<feature type="transmembrane region" description="Helical" evidence="1">
    <location>
        <begin position="164"/>
        <end position="189"/>
    </location>
</feature>
<dbReference type="AlphaFoldDB" id="A0A2M8WS50"/>
<comment type="caution">
    <text evidence="2">The sequence shown here is derived from an EMBL/GenBank/DDBJ whole genome shotgun (WGS) entry which is preliminary data.</text>
</comment>
<keyword evidence="1" id="KW-1133">Transmembrane helix</keyword>
<dbReference type="PANTHER" id="PTHR34989:SF1">
    <property type="entry name" value="PROTEIN HDED"/>
    <property type="match status" value="1"/>
</dbReference>
<dbReference type="EMBL" id="PGTZ01000007">
    <property type="protein sequence ID" value="PJI93704.1"/>
    <property type="molecule type" value="Genomic_DNA"/>
</dbReference>
<accession>A0A2M8WS50</accession>
<gene>
    <name evidence="2" type="ORF">CLV34_1178</name>
</gene>
<dbReference type="InterPro" id="IPR052712">
    <property type="entry name" value="Acid_resist_chaperone_HdeD"/>
</dbReference>
<feature type="transmembrane region" description="Helical" evidence="1">
    <location>
        <begin position="139"/>
        <end position="158"/>
    </location>
</feature>
<protein>
    <submittedName>
        <fullName evidence="2">Uncharacterized membrane protein HdeD (DUF308 family)</fullName>
    </submittedName>
</protein>
<reference evidence="2 3" key="1">
    <citation type="submission" date="2017-11" db="EMBL/GenBank/DDBJ databases">
        <title>Genomic Encyclopedia of Archaeal and Bacterial Type Strains, Phase II (KMG-II): From Individual Species to Whole Genera.</title>
        <authorList>
            <person name="Goeker M."/>
        </authorList>
    </citation>
    <scope>NUCLEOTIDE SEQUENCE [LARGE SCALE GENOMIC DNA]</scope>
    <source>
        <strain evidence="2 3">DSM 22413</strain>
    </source>
</reference>
<feature type="transmembrane region" description="Helical" evidence="1">
    <location>
        <begin position="82"/>
        <end position="102"/>
    </location>
</feature>
<dbReference type="RefSeq" id="WP_157803728.1">
    <property type="nucleotide sequence ID" value="NZ_PGTZ01000007.1"/>
</dbReference>
<dbReference type="Pfam" id="PF03729">
    <property type="entry name" value="DUF308"/>
    <property type="match status" value="1"/>
</dbReference>
<name>A0A2M8WS50_9MICO</name>
<dbReference type="Proteomes" id="UP000231586">
    <property type="component" value="Unassembled WGS sequence"/>
</dbReference>
<evidence type="ECO:0000313" key="3">
    <source>
        <dbReference type="Proteomes" id="UP000231586"/>
    </source>
</evidence>
<feature type="transmembrane region" description="Helical" evidence="1">
    <location>
        <begin position="108"/>
        <end position="127"/>
    </location>
</feature>
<keyword evidence="3" id="KW-1185">Reference proteome</keyword>
<dbReference type="PANTHER" id="PTHR34989">
    <property type="entry name" value="PROTEIN HDED"/>
    <property type="match status" value="1"/>
</dbReference>
<evidence type="ECO:0000256" key="1">
    <source>
        <dbReference type="SAM" id="Phobius"/>
    </source>
</evidence>
<evidence type="ECO:0000313" key="2">
    <source>
        <dbReference type="EMBL" id="PJI93704.1"/>
    </source>
</evidence>
<dbReference type="GO" id="GO:0005886">
    <property type="term" value="C:plasma membrane"/>
    <property type="evidence" value="ECO:0007669"/>
    <property type="project" value="TreeGrafter"/>
</dbReference>
<keyword evidence="1" id="KW-0812">Transmembrane</keyword>
<dbReference type="InterPro" id="IPR005325">
    <property type="entry name" value="DUF308_memb"/>
</dbReference>
<organism evidence="2 3">
    <name type="scientific">Luteimicrobium subarcticum</name>
    <dbReference type="NCBI Taxonomy" id="620910"/>
    <lineage>
        <taxon>Bacteria</taxon>
        <taxon>Bacillati</taxon>
        <taxon>Actinomycetota</taxon>
        <taxon>Actinomycetes</taxon>
        <taxon>Micrococcales</taxon>
        <taxon>Luteimicrobium</taxon>
    </lineage>
</organism>
<feature type="transmembrane region" description="Helical" evidence="1">
    <location>
        <begin position="20"/>
        <end position="42"/>
    </location>
</feature>
<keyword evidence="1" id="KW-0472">Membrane</keyword>
<feature type="transmembrane region" description="Helical" evidence="1">
    <location>
        <begin position="48"/>
        <end position="66"/>
    </location>
</feature>
<proteinExistence type="predicted"/>